<evidence type="ECO:0000313" key="1">
    <source>
        <dbReference type="EMBL" id="KAH6947690.1"/>
    </source>
</evidence>
<accession>A0ACB7TKV2</accession>
<protein>
    <submittedName>
        <fullName evidence="1">Uncharacterized protein</fullName>
    </submittedName>
</protein>
<dbReference type="Proteomes" id="UP000821845">
    <property type="component" value="Chromosome 1"/>
</dbReference>
<proteinExistence type="predicted"/>
<evidence type="ECO:0000313" key="2">
    <source>
        <dbReference type="Proteomes" id="UP000821845"/>
    </source>
</evidence>
<organism evidence="1 2">
    <name type="scientific">Hyalomma asiaticum</name>
    <name type="common">Tick</name>
    <dbReference type="NCBI Taxonomy" id="266040"/>
    <lineage>
        <taxon>Eukaryota</taxon>
        <taxon>Metazoa</taxon>
        <taxon>Ecdysozoa</taxon>
        <taxon>Arthropoda</taxon>
        <taxon>Chelicerata</taxon>
        <taxon>Arachnida</taxon>
        <taxon>Acari</taxon>
        <taxon>Parasitiformes</taxon>
        <taxon>Ixodida</taxon>
        <taxon>Ixodoidea</taxon>
        <taxon>Ixodidae</taxon>
        <taxon>Hyalomminae</taxon>
        <taxon>Hyalomma</taxon>
    </lineage>
</organism>
<reference evidence="1" key="1">
    <citation type="submission" date="2020-05" db="EMBL/GenBank/DDBJ databases">
        <title>Large-scale comparative analyses of tick genomes elucidate their genetic diversity and vector capacities.</title>
        <authorList>
            <person name="Jia N."/>
            <person name="Wang J."/>
            <person name="Shi W."/>
            <person name="Du L."/>
            <person name="Sun Y."/>
            <person name="Zhan W."/>
            <person name="Jiang J."/>
            <person name="Wang Q."/>
            <person name="Zhang B."/>
            <person name="Ji P."/>
            <person name="Sakyi L.B."/>
            <person name="Cui X."/>
            <person name="Yuan T."/>
            <person name="Jiang B."/>
            <person name="Yang W."/>
            <person name="Lam T.T.-Y."/>
            <person name="Chang Q."/>
            <person name="Ding S."/>
            <person name="Wang X."/>
            <person name="Zhu J."/>
            <person name="Ruan X."/>
            <person name="Zhao L."/>
            <person name="Wei J."/>
            <person name="Que T."/>
            <person name="Du C."/>
            <person name="Cheng J."/>
            <person name="Dai P."/>
            <person name="Han X."/>
            <person name="Huang E."/>
            <person name="Gao Y."/>
            <person name="Liu J."/>
            <person name="Shao H."/>
            <person name="Ye R."/>
            <person name="Li L."/>
            <person name="Wei W."/>
            <person name="Wang X."/>
            <person name="Wang C."/>
            <person name="Yang T."/>
            <person name="Huo Q."/>
            <person name="Li W."/>
            <person name="Guo W."/>
            <person name="Chen H."/>
            <person name="Zhou L."/>
            <person name="Ni X."/>
            <person name="Tian J."/>
            <person name="Zhou Y."/>
            <person name="Sheng Y."/>
            <person name="Liu T."/>
            <person name="Pan Y."/>
            <person name="Xia L."/>
            <person name="Li J."/>
            <person name="Zhao F."/>
            <person name="Cao W."/>
        </authorList>
    </citation>
    <scope>NUCLEOTIDE SEQUENCE</scope>
    <source>
        <strain evidence="1">Hyas-2018</strain>
    </source>
</reference>
<name>A0ACB7TKV2_HYAAI</name>
<comment type="caution">
    <text evidence="1">The sequence shown here is derived from an EMBL/GenBank/DDBJ whole genome shotgun (WGS) entry which is preliminary data.</text>
</comment>
<sequence length="113" mass="12506">MAGLRLPLCHPSWRTTSPSSRSRWRWPCGTQPGQEDCGRRKPMSYPDVILMCLSIDSPDSLENGPVSWRPGEHHFCPSVPIVINVAEKNCPIYLLSVPDPAMTKHAGTRGDAP</sequence>
<keyword evidence="2" id="KW-1185">Reference proteome</keyword>
<gene>
    <name evidence="1" type="ORF">HPB50_020731</name>
</gene>
<dbReference type="EMBL" id="CM023481">
    <property type="protein sequence ID" value="KAH6947690.1"/>
    <property type="molecule type" value="Genomic_DNA"/>
</dbReference>